<organism evidence="2 3">
    <name type="scientific">Streptomyces iconiensis</name>
    <dbReference type="NCBI Taxonomy" id="1384038"/>
    <lineage>
        <taxon>Bacteria</taxon>
        <taxon>Bacillati</taxon>
        <taxon>Actinomycetota</taxon>
        <taxon>Actinomycetes</taxon>
        <taxon>Kitasatosporales</taxon>
        <taxon>Streptomycetaceae</taxon>
        <taxon>Streptomyces</taxon>
    </lineage>
</organism>
<dbReference type="SUPFAM" id="SSF52980">
    <property type="entry name" value="Restriction endonuclease-like"/>
    <property type="match status" value="1"/>
</dbReference>
<keyword evidence="3" id="KW-1185">Reference proteome</keyword>
<dbReference type="PANTHER" id="PTHR35400">
    <property type="entry name" value="SLR1083 PROTEIN"/>
    <property type="match status" value="1"/>
</dbReference>
<dbReference type="Proteomes" id="UP001214441">
    <property type="component" value="Unassembled WGS sequence"/>
</dbReference>
<dbReference type="Pfam" id="PF05685">
    <property type="entry name" value="Uma2"/>
    <property type="match status" value="1"/>
</dbReference>
<dbReference type="EMBL" id="JANCPR020000001">
    <property type="protein sequence ID" value="MDJ1130416.1"/>
    <property type="molecule type" value="Genomic_DNA"/>
</dbReference>
<protein>
    <submittedName>
        <fullName evidence="2">Uma2 family endonuclease</fullName>
    </submittedName>
</protein>
<dbReference type="Gene3D" id="3.90.1570.10">
    <property type="entry name" value="tt1808, chain A"/>
    <property type="match status" value="1"/>
</dbReference>
<reference evidence="2 3" key="1">
    <citation type="submission" date="2023-05" db="EMBL/GenBank/DDBJ databases">
        <title>Streptantibioticus silvisoli sp. nov., acidotolerant actinomycetes 1 from pine litter.</title>
        <authorList>
            <person name="Swiecimska M."/>
            <person name="Golinska P."/>
            <person name="Sangal V."/>
            <person name="Wachnowicz B."/>
            <person name="Goodfellow M."/>
        </authorList>
    </citation>
    <scope>NUCLEOTIDE SEQUENCE [LARGE SCALE GENOMIC DNA]</scope>
    <source>
        <strain evidence="2 3">DSM 42109</strain>
    </source>
</reference>
<evidence type="ECO:0000313" key="3">
    <source>
        <dbReference type="Proteomes" id="UP001214441"/>
    </source>
</evidence>
<sequence length="198" mass="21993">MTVVAERMDVPMTDSRAIDAFEGFEAPEGFRVELLQGEIVMMAGPDLVHNRIVTRAMDQIPADRWERVQTQDVAILAENSEPVPDLVVMSLEDAPVSGRLLPSETIKLAVEVVSKTSVHRDYVTKRMLYAAGGVSGYLIIDPFKGECVLLTEPSGKGEQADYRVERRTRFGETVPLDLLGMKLDTAQFQTYPVNQPEP</sequence>
<feature type="domain" description="Putative restriction endonuclease" evidence="1">
    <location>
        <begin position="21"/>
        <end position="181"/>
    </location>
</feature>
<gene>
    <name evidence="2" type="ORF">NMN56_000320</name>
</gene>
<dbReference type="CDD" id="cd06260">
    <property type="entry name" value="DUF820-like"/>
    <property type="match status" value="1"/>
</dbReference>
<keyword evidence="2" id="KW-0540">Nuclease</keyword>
<evidence type="ECO:0000313" key="2">
    <source>
        <dbReference type="EMBL" id="MDJ1130416.1"/>
    </source>
</evidence>
<name>A0ABT6ZMY4_9ACTN</name>
<keyword evidence="2" id="KW-0378">Hydrolase</keyword>
<evidence type="ECO:0000259" key="1">
    <source>
        <dbReference type="Pfam" id="PF05685"/>
    </source>
</evidence>
<keyword evidence="2" id="KW-0255">Endonuclease</keyword>
<dbReference type="PANTHER" id="PTHR35400:SF3">
    <property type="entry name" value="SLL1072 PROTEIN"/>
    <property type="match status" value="1"/>
</dbReference>
<accession>A0ABT6ZMY4</accession>
<dbReference type="InterPro" id="IPR011335">
    <property type="entry name" value="Restrct_endonuc-II-like"/>
</dbReference>
<comment type="caution">
    <text evidence="2">The sequence shown here is derived from an EMBL/GenBank/DDBJ whole genome shotgun (WGS) entry which is preliminary data.</text>
</comment>
<dbReference type="InterPro" id="IPR012296">
    <property type="entry name" value="Nuclease_put_TT1808"/>
</dbReference>
<proteinExistence type="predicted"/>
<dbReference type="InterPro" id="IPR008538">
    <property type="entry name" value="Uma2"/>
</dbReference>
<dbReference type="GO" id="GO:0004519">
    <property type="term" value="F:endonuclease activity"/>
    <property type="evidence" value="ECO:0007669"/>
    <property type="project" value="UniProtKB-KW"/>
</dbReference>
<dbReference type="RefSeq" id="WP_274040006.1">
    <property type="nucleotide sequence ID" value="NZ_JANCPR020000001.1"/>
</dbReference>